<keyword evidence="3" id="KW-1185">Reference proteome</keyword>
<evidence type="ECO:0000313" key="3">
    <source>
        <dbReference type="Proteomes" id="UP000199400"/>
    </source>
</evidence>
<feature type="domain" description="ADYC" evidence="1">
    <location>
        <begin position="114"/>
        <end position="303"/>
    </location>
</feature>
<dbReference type="OrthoDB" id="5507689at2"/>
<dbReference type="Proteomes" id="UP000199400">
    <property type="component" value="Unassembled WGS sequence"/>
</dbReference>
<gene>
    <name evidence="2" type="ORF">SAMN02745121_05695</name>
</gene>
<dbReference type="STRING" id="54.SAMN02745121_05695"/>
<dbReference type="AlphaFoldDB" id="A0A1I2DRH5"/>
<dbReference type="Pfam" id="PF20032">
    <property type="entry name" value="ADYC"/>
    <property type="match status" value="1"/>
</dbReference>
<evidence type="ECO:0000259" key="1">
    <source>
        <dbReference type="Pfam" id="PF20032"/>
    </source>
</evidence>
<dbReference type="PROSITE" id="PS51257">
    <property type="entry name" value="PROKAR_LIPOPROTEIN"/>
    <property type="match status" value="1"/>
</dbReference>
<protein>
    <recommendedName>
        <fullName evidence="1">ADYC domain-containing protein</fullName>
    </recommendedName>
</protein>
<organism evidence="2 3">
    <name type="scientific">Nannocystis exedens</name>
    <dbReference type="NCBI Taxonomy" id="54"/>
    <lineage>
        <taxon>Bacteria</taxon>
        <taxon>Pseudomonadati</taxon>
        <taxon>Myxococcota</taxon>
        <taxon>Polyangia</taxon>
        <taxon>Nannocystales</taxon>
        <taxon>Nannocystaceae</taxon>
        <taxon>Nannocystis</taxon>
    </lineage>
</organism>
<evidence type="ECO:0000313" key="2">
    <source>
        <dbReference type="EMBL" id="SFE82913.1"/>
    </source>
</evidence>
<name>A0A1I2DRH5_9BACT</name>
<proteinExistence type="predicted"/>
<reference evidence="3" key="1">
    <citation type="submission" date="2016-10" db="EMBL/GenBank/DDBJ databases">
        <authorList>
            <person name="Varghese N."/>
            <person name="Submissions S."/>
        </authorList>
    </citation>
    <scope>NUCLEOTIDE SEQUENCE [LARGE SCALE GENOMIC DNA]</scope>
    <source>
        <strain evidence="3">ATCC 25963</strain>
    </source>
</reference>
<dbReference type="InterPro" id="IPR045426">
    <property type="entry name" value="ADYC"/>
</dbReference>
<dbReference type="EMBL" id="FOMX01000020">
    <property type="protein sequence ID" value="SFE82913.1"/>
    <property type="molecule type" value="Genomic_DNA"/>
</dbReference>
<accession>A0A1I2DRH5</accession>
<sequence length="332" mass="34432">MRGPVLCGTIVGVSVLASGCVEAPSDEEWGEEAIASRDGGSTTCPVWRCGFNSAEVNGRAIRELNLDGLPNADGVRIVGFVPPALGLLSLQKFELDVEKGALVARSAGGTTLRGSQLVGATILVQQPGSLLPLPITVLGHQKIDSWAEGAPQVSTYALVYPDLDALVGVRNVCTGDLLDVLTSAVTVIGGETYDLETKTIQPDKPRWLTLACAGSAAAKLQLMNYGPQSDFDGAGHPASLEQRQATLRMITADYCGTGHSYTQNGTPLHWENAAGTVVSPGELGAVEAVWSAAGALCLEAQRLAGAEVGCDLPACDAFSLAEGEWVTYVPGA</sequence>